<dbReference type="Proteomes" id="UP001299608">
    <property type="component" value="Unassembled WGS sequence"/>
</dbReference>
<reference evidence="1" key="3">
    <citation type="submission" date="2022-01" db="EMBL/GenBank/DDBJ databases">
        <title>Collection of gut derived symbiotic bacterial strains cultured from healthy donors.</title>
        <authorList>
            <person name="Lin H."/>
            <person name="Kohout C."/>
            <person name="Waligurski E."/>
            <person name="Pamer E.G."/>
        </authorList>
    </citation>
    <scope>NUCLEOTIDE SEQUENCE</scope>
    <source>
        <strain evidence="1">DFI.6.55</strain>
    </source>
</reference>
<comment type="caution">
    <text evidence="1">The sequence shown here is derived from an EMBL/GenBank/DDBJ whole genome shotgun (WGS) entry which is preliminary data.</text>
</comment>
<dbReference type="EMBL" id="JAAITT010000026">
    <property type="protein sequence ID" value="NSJ50499.1"/>
    <property type="molecule type" value="Genomic_DNA"/>
</dbReference>
<evidence type="ECO:0000313" key="1">
    <source>
        <dbReference type="EMBL" id="MCG4747799.1"/>
    </source>
</evidence>
<reference evidence="2 3" key="1">
    <citation type="journal article" date="2020" name="Cell Host Microbe">
        <title>Functional and Genomic Variation between Human-Derived Isolates of Lachnospiraceae Reveals Inter- and Intra-Species Diversity.</title>
        <authorList>
            <person name="Sorbara M.T."/>
            <person name="Littmann E.R."/>
            <person name="Fontana E."/>
            <person name="Moody T.U."/>
            <person name="Kohout C.E."/>
            <person name="Gjonbalaj M."/>
            <person name="Eaton V."/>
            <person name="Seok R."/>
            <person name="Leiner I.M."/>
            <person name="Pamer E.G."/>
        </authorList>
    </citation>
    <scope>NUCLEOTIDE SEQUENCE [LARGE SCALE GENOMIC DNA]</scope>
    <source>
        <strain evidence="2 3">MSK.1.17</strain>
    </source>
</reference>
<gene>
    <name evidence="2" type="ORF">G5B36_17580</name>
    <name evidence="1" type="ORF">L0N08_20425</name>
</gene>
<keyword evidence="3" id="KW-1185">Reference proteome</keyword>
<reference evidence="2" key="2">
    <citation type="submission" date="2020-02" db="EMBL/GenBank/DDBJ databases">
        <authorList>
            <person name="Littmann E."/>
            <person name="Sorbara M."/>
        </authorList>
    </citation>
    <scope>NUCLEOTIDE SEQUENCE</scope>
    <source>
        <strain evidence="2">MSK.1.17</strain>
    </source>
</reference>
<dbReference type="RefSeq" id="WP_117560861.1">
    <property type="nucleotide sequence ID" value="NZ_CAXTHN010000004.1"/>
</dbReference>
<dbReference type="EMBL" id="JAKNGE010000028">
    <property type="protein sequence ID" value="MCG4747799.1"/>
    <property type="molecule type" value="Genomic_DNA"/>
</dbReference>
<evidence type="ECO:0000313" key="2">
    <source>
        <dbReference type="EMBL" id="NSJ50499.1"/>
    </source>
</evidence>
<evidence type="ECO:0000313" key="4">
    <source>
        <dbReference type="Proteomes" id="UP001299608"/>
    </source>
</evidence>
<protein>
    <submittedName>
        <fullName evidence="1">Uncharacterized protein</fullName>
    </submittedName>
</protein>
<sequence length="93" mass="10686">MDTNWKNDPRLKAMSKEKLNLLTEFAERIEHTNKNNLMEAFMSINMEARQKGIQFNDKETALLVTILSSGMAPAEKKKLDMLKMMSKKLAGPR</sequence>
<proteinExistence type="predicted"/>
<accession>A0AAX1SGP0</accession>
<dbReference type="Proteomes" id="UP000669239">
    <property type="component" value="Unassembled WGS sequence"/>
</dbReference>
<dbReference type="AlphaFoldDB" id="A0AAX1SGP0"/>
<evidence type="ECO:0000313" key="3">
    <source>
        <dbReference type="Proteomes" id="UP000669239"/>
    </source>
</evidence>
<name>A0AAX1SGP0_9FIRM</name>
<organism evidence="1 4">
    <name type="scientific">Enterocloster aldenensis</name>
    <dbReference type="NCBI Taxonomy" id="358742"/>
    <lineage>
        <taxon>Bacteria</taxon>
        <taxon>Bacillati</taxon>
        <taxon>Bacillota</taxon>
        <taxon>Clostridia</taxon>
        <taxon>Lachnospirales</taxon>
        <taxon>Lachnospiraceae</taxon>
        <taxon>Enterocloster</taxon>
    </lineage>
</organism>